<evidence type="ECO:0000256" key="1">
    <source>
        <dbReference type="PROSITE-ProRule" id="PRU01360"/>
    </source>
</evidence>
<dbReference type="SUPFAM" id="SSF56935">
    <property type="entry name" value="Porins"/>
    <property type="match status" value="1"/>
</dbReference>
<protein>
    <submittedName>
        <fullName evidence="4">TonB-dependent receptor plug</fullName>
    </submittedName>
</protein>
<dbReference type="HOGENOM" id="CLU_004317_1_0_10"/>
<dbReference type="EMBL" id="CP001681">
    <property type="protein sequence ID" value="ACU06292.1"/>
    <property type="molecule type" value="Genomic_DNA"/>
</dbReference>
<accession>C6XWK3</accession>
<gene>
    <name evidence="4" type="ordered locus">Phep_4101</name>
</gene>
<organism evidence="4 5">
    <name type="scientific">Pedobacter heparinus (strain ATCC 13125 / DSM 2366 / CIP 104194 / JCM 7457 / NBRC 12017 / NCIMB 9290 / NRRL B-14731 / HIM 762-3)</name>
    <dbReference type="NCBI Taxonomy" id="485917"/>
    <lineage>
        <taxon>Bacteria</taxon>
        <taxon>Pseudomonadati</taxon>
        <taxon>Bacteroidota</taxon>
        <taxon>Sphingobacteriia</taxon>
        <taxon>Sphingobacteriales</taxon>
        <taxon>Sphingobacteriaceae</taxon>
        <taxon>Pedobacter</taxon>
    </lineage>
</organism>
<reference evidence="4 5" key="1">
    <citation type="journal article" date="2009" name="Stand. Genomic Sci.">
        <title>Complete genome sequence of Pedobacter heparinus type strain (HIM 762-3).</title>
        <authorList>
            <person name="Han C."/>
            <person name="Spring S."/>
            <person name="Lapidus A."/>
            <person name="Del Rio T.G."/>
            <person name="Tice H."/>
            <person name="Copeland A."/>
            <person name="Cheng J.F."/>
            <person name="Lucas S."/>
            <person name="Chen F."/>
            <person name="Nolan M."/>
            <person name="Bruce D."/>
            <person name="Goodwin L."/>
            <person name="Pitluck S."/>
            <person name="Ivanova N."/>
            <person name="Mavromatis K."/>
            <person name="Mikhailova N."/>
            <person name="Pati A."/>
            <person name="Chen A."/>
            <person name="Palaniappan K."/>
            <person name="Land M."/>
            <person name="Hauser L."/>
            <person name="Chang Y.J."/>
            <person name="Jeffries C.C."/>
            <person name="Saunders E."/>
            <person name="Chertkov O."/>
            <person name="Brettin T."/>
            <person name="Goker M."/>
            <person name="Rohde M."/>
            <person name="Bristow J."/>
            <person name="Eisen J.A."/>
            <person name="Markowitz V."/>
            <person name="Hugenholtz P."/>
            <person name="Kyrpides N.C."/>
            <person name="Klenk H.P."/>
            <person name="Detter J.C."/>
        </authorList>
    </citation>
    <scope>NUCLEOTIDE SEQUENCE [LARGE SCALE GENOMIC DNA]</scope>
    <source>
        <strain evidence="5">ATCC 13125 / DSM 2366 / CIP 104194 / JCM 7457 / NBRC 12017 / NCIMB 9290 / NRRL B-14731 / HIM 762-3</strain>
    </source>
</reference>
<dbReference type="STRING" id="485917.Phep_4101"/>
<dbReference type="Gene3D" id="2.60.40.1120">
    <property type="entry name" value="Carboxypeptidase-like, regulatory domain"/>
    <property type="match status" value="1"/>
</dbReference>
<dbReference type="InterPro" id="IPR037066">
    <property type="entry name" value="Plug_dom_sf"/>
</dbReference>
<name>C6XWK3_PEDHD</name>
<comment type="subcellular location">
    <subcellularLocation>
        <location evidence="1">Cell outer membrane</location>
        <topology evidence="1">Multi-pass membrane protein</topology>
    </subcellularLocation>
</comment>
<evidence type="ECO:0000259" key="3">
    <source>
        <dbReference type="Pfam" id="PF07715"/>
    </source>
</evidence>
<dbReference type="Pfam" id="PF13715">
    <property type="entry name" value="CarbopepD_reg_2"/>
    <property type="match status" value="1"/>
</dbReference>
<dbReference type="eggNOG" id="COG4206">
    <property type="taxonomic scope" value="Bacteria"/>
</dbReference>
<keyword evidence="5" id="KW-1185">Reference proteome</keyword>
<feature type="chain" id="PRO_5002974505" evidence="2">
    <location>
        <begin position="22"/>
        <end position="1068"/>
    </location>
</feature>
<keyword evidence="4" id="KW-0675">Receptor</keyword>
<dbReference type="PROSITE" id="PS52016">
    <property type="entry name" value="TONB_DEPENDENT_REC_3"/>
    <property type="match status" value="1"/>
</dbReference>
<dbReference type="InterPro" id="IPR008969">
    <property type="entry name" value="CarboxyPept-like_regulatory"/>
</dbReference>
<dbReference type="Gene3D" id="2.170.130.10">
    <property type="entry name" value="TonB-dependent receptor, plug domain"/>
    <property type="match status" value="1"/>
</dbReference>
<keyword evidence="2" id="KW-0732">Signal</keyword>
<dbReference type="KEGG" id="phe:Phep_4101"/>
<dbReference type="GO" id="GO:0009279">
    <property type="term" value="C:cell outer membrane"/>
    <property type="evidence" value="ECO:0007669"/>
    <property type="project" value="UniProtKB-SubCell"/>
</dbReference>
<evidence type="ECO:0000313" key="4">
    <source>
        <dbReference type="EMBL" id="ACU06292.1"/>
    </source>
</evidence>
<dbReference type="PROSITE" id="PS00018">
    <property type="entry name" value="EF_HAND_1"/>
    <property type="match status" value="1"/>
</dbReference>
<dbReference type="InterPro" id="IPR018247">
    <property type="entry name" value="EF_Hand_1_Ca_BS"/>
</dbReference>
<dbReference type="InterPro" id="IPR023996">
    <property type="entry name" value="TonB-dep_OMP_SusC/RagA"/>
</dbReference>
<dbReference type="InterPro" id="IPR039426">
    <property type="entry name" value="TonB-dep_rcpt-like"/>
</dbReference>
<feature type="signal peptide" evidence="2">
    <location>
        <begin position="1"/>
        <end position="21"/>
    </location>
</feature>
<dbReference type="InterPro" id="IPR023997">
    <property type="entry name" value="TonB-dep_OMP_SusC/RagA_CS"/>
</dbReference>
<sequence length="1068" mass="118960">MKKIPILLACILMCGAVSVKAFNTKKQGVFNYTTNCINESSQTVQRVLTGTVYDETGLSMPGVTIKVQGKERGAVTSGDGKFTIQVNDDAEVLVFSFVGYITQRITVGSQKTLDVKLLPDPKNALEEVAVVAFGTQKKESVIGSITTIKPGDLKIPSSNLTQSLAGRVAGVIAYQRSGEPGADNADFFVRGITTFGTNTKPLILIDGIELTTTDLARLQTDDIATFSIMKDATATALYGARGANGVILVTTKQGVAGKPKVSLRVENSATAPTSNVELADPVTYMKLANEATATRNPLLALPYLEDKIENTAKGINPLVYPANDWRKMLFKDYATNQRYNLNVSGGGPITRYYVAGSYTKDNGILNVDNKNNFNNNIDLKSYSLRANVNIDLTKSTELIVRLSGNFDDYTGPIDGGTEMYRKVMRSNPVLFPAYFPIDEEHKFVKHIMFGNYDLGNKYINPYADMVRGYKDESRSQMLAQFELKQGLDVITKGLSARAMVNLTRTSKFNYNRAYNPFYYQVGAYDPISNQYSIAQINTNGTEYLGFDQGPKELTSTFYFESTVNYNRTFGAKHDVGGLLVMIARQSLNANAGDLLQSLPSRNMGVSGRATYAYDKRYFAEFNFGYNGTERFAEANRFGFFPSAGVAWSASNEKFFEPLKNIVTNLRFRYTYGLVGNDQIGDVKDRFFYLSNVLIGQTNVRRAVFGRDLTEFKDGVLVTRYANPYITWERATKQNMAMELSLFGKSNLVAEYFTEKRDNILMSRASIPNTMGLSADTKSNLGEASGRGVDISLDFQQAWSKDLWLSVRGNFTYATSKYRVYEEPDYAEPWRSRVGNSLQQTYGYIAERLFVDDQEALNSPKQEFGVYGGGDIKYTDVNRDGKINEADMVPIGNPTVPEVVYGFGFSLSYKKFDISAFAQGAANQSFWIDPAATSPFVPYYYPNTLESTSGRIFTNQLLKAYADSHWSEENRDVYATLPRLSNTPNANNNQPSTWFMRNAAFLRLKQVEIGYTFSKKLVERIKATNFRIYVSGTNLLMLSKFKIWDAEMAGNGLGYPLQKVFNAGLNLTF</sequence>
<proteinExistence type="inferred from homology"/>
<keyword evidence="1" id="KW-0812">Transmembrane</keyword>
<feature type="domain" description="TonB-dependent receptor plug" evidence="3">
    <location>
        <begin position="138"/>
        <end position="246"/>
    </location>
</feature>
<dbReference type="RefSeq" id="WP_015809900.1">
    <property type="nucleotide sequence ID" value="NC_013061.1"/>
</dbReference>
<dbReference type="SUPFAM" id="SSF49464">
    <property type="entry name" value="Carboxypeptidase regulatory domain-like"/>
    <property type="match status" value="1"/>
</dbReference>
<keyword evidence="1" id="KW-0472">Membrane</keyword>
<keyword evidence="1" id="KW-1134">Transmembrane beta strand</keyword>
<dbReference type="NCBIfam" id="TIGR04056">
    <property type="entry name" value="OMP_RagA_SusC"/>
    <property type="match status" value="1"/>
</dbReference>
<dbReference type="Pfam" id="PF07715">
    <property type="entry name" value="Plug"/>
    <property type="match status" value="1"/>
</dbReference>
<evidence type="ECO:0000256" key="2">
    <source>
        <dbReference type="SAM" id="SignalP"/>
    </source>
</evidence>
<dbReference type="AlphaFoldDB" id="C6XWK3"/>
<dbReference type="Proteomes" id="UP000000852">
    <property type="component" value="Chromosome"/>
</dbReference>
<dbReference type="FunFam" id="2.170.130.10:FF:000003">
    <property type="entry name" value="SusC/RagA family TonB-linked outer membrane protein"/>
    <property type="match status" value="1"/>
</dbReference>
<keyword evidence="1" id="KW-0998">Cell outer membrane</keyword>
<dbReference type="NCBIfam" id="TIGR04057">
    <property type="entry name" value="SusC_RagA_signa"/>
    <property type="match status" value="1"/>
</dbReference>
<dbReference type="InterPro" id="IPR012910">
    <property type="entry name" value="Plug_dom"/>
</dbReference>
<dbReference type="OrthoDB" id="721000at2"/>
<evidence type="ECO:0000313" key="5">
    <source>
        <dbReference type="Proteomes" id="UP000000852"/>
    </source>
</evidence>
<keyword evidence="1" id="KW-0813">Transport</keyword>
<comment type="similarity">
    <text evidence="1">Belongs to the TonB-dependent receptor family.</text>
</comment>